<gene>
    <name evidence="2" type="ORF">SAMN04488038_106192</name>
</gene>
<evidence type="ECO:0000313" key="3">
    <source>
        <dbReference type="Proteomes" id="UP000199233"/>
    </source>
</evidence>
<dbReference type="InterPro" id="IPR044855">
    <property type="entry name" value="CoA-Trfase_III_dom3_sf"/>
</dbReference>
<keyword evidence="3" id="KW-1185">Reference proteome</keyword>
<keyword evidence="1 2" id="KW-0808">Transferase</keyword>
<organism evidence="2 3">
    <name type="scientific">Solimonas aquatica</name>
    <dbReference type="NCBI Taxonomy" id="489703"/>
    <lineage>
        <taxon>Bacteria</taxon>
        <taxon>Pseudomonadati</taxon>
        <taxon>Pseudomonadota</taxon>
        <taxon>Gammaproteobacteria</taxon>
        <taxon>Nevskiales</taxon>
        <taxon>Nevskiaceae</taxon>
        <taxon>Solimonas</taxon>
    </lineage>
</organism>
<dbReference type="InterPro" id="IPR050483">
    <property type="entry name" value="CoA-transferase_III_domain"/>
</dbReference>
<evidence type="ECO:0000256" key="1">
    <source>
        <dbReference type="ARBA" id="ARBA00022679"/>
    </source>
</evidence>
<dbReference type="InterPro" id="IPR023606">
    <property type="entry name" value="CoA-Trfase_III_dom_1_sf"/>
</dbReference>
<dbReference type="Pfam" id="PF02515">
    <property type="entry name" value="CoA_transf_3"/>
    <property type="match status" value="1"/>
</dbReference>
<dbReference type="OrthoDB" id="5294844at2"/>
<proteinExistence type="predicted"/>
<evidence type="ECO:0000313" key="2">
    <source>
        <dbReference type="EMBL" id="SEQ44197.1"/>
    </source>
</evidence>
<dbReference type="SUPFAM" id="SSF89796">
    <property type="entry name" value="CoA-transferase family III (CaiB/BaiF)"/>
    <property type="match status" value="1"/>
</dbReference>
<dbReference type="PANTHER" id="PTHR48207:SF3">
    <property type="entry name" value="SUCCINATE--HYDROXYMETHYLGLUTARATE COA-TRANSFERASE"/>
    <property type="match status" value="1"/>
</dbReference>
<name>A0A1H9G246_9GAMM</name>
<accession>A0A1H9G246</accession>
<sequence length="396" mass="43440">MSALKTYKVLELAESVSGEYAGKLLADFGADLIKIERPGTGSPTRSLGPLLARDGAAPLECSGLFAYLNTNKYSVVLDLSTAQGQDRLAQLLRQVDVLIDDHAPGYLAGIGLDPQRLRESHPQLVVCSITPYGQNPPDERRHAEDLTVFHSSGWGFHTPSGASAQRRPLKGAGRFLPSYEAGLEAALCIAAALYEREDSRRGRFIDIAKQDVLASRVDYVLGQMVAGDMDVGTSRNAFDLFGPAGIFACRDGYAYIWMSAPAHWDALRKLLGNPDWMNEFPERWLERECTPPRVAQCRAQIAAWLKTRDKDVVAAEAQALGLILVPVNDAADLLRSPQYQFRGFFREVEHPVLGKALYPTVPYRLSETPAGIRRAAPLLGQHTEERLLSKGSTSHG</sequence>
<reference evidence="2 3" key="1">
    <citation type="submission" date="2016-10" db="EMBL/GenBank/DDBJ databases">
        <authorList>
            <person name="de Groot N.N."/>
        </authorList>
    </citation>
    <scope>NUCLEOTIDE SEQUENCE [LARGE SCALE GENOMIC DNA]</scope>
    <source>
        <strain evidence="2 3">DSM 25927</strain>
    </source>
</reference>
<dbReference type="Proteomes" id="UP000199233">
    <property type="component" value="Unassembled WGS sequence"/>
</dbReference>
<dbReference type="AlphaFoldDB" id="A0A1H9G246"/>
<dbReference type="GO" id="GO:0008410">
    <property type="term" value="F:CoA-transferase activity"/>
    <property type="evidence" value="ECO:0007669"/>
    <property type="project" value="TreeGrafter"/>
</dbReference>
<dbReference type="Gene3D" id="3.40.50.10540">
    <property type="entry name" value="Crotonobetainyl-coa:carnitine coa-transferase, domain 1"/>
    <property type="match status" value="1"/>
</dbReference>
<dbReference type="Gene3D" id="3.30.1540.10">
    <property type="entry name" value="formyl-coa transferase, domain 3"/>
    <property type="match status" value="1"/>
</dbReference>
<dbReference type="EMBL" id="FOFS01000006">
    <property type="protein sequence ID" value="SEQ44197.1"/>
    <property type="molecule type" value="Genomic_DNA"/>
</dbReference>
<dbReference type="STRING" id="489703.SAMN04488038_106192"/>
<dbReference type="InterPro" id="IPR003673">
    <property type="entry name" value="CoA-Trfase_fam_III"/>
</dbReference>
<dbReference type="PANTHER" id="PTHR48207">
    <property type="entry name" value="SUCCINATE--HYDROXYMETHYLGLUTARATE COA-TRANSFERASE"/>
    <property type="match status" value="1"/>
</dbReference>
<dbReference type="RefSeq" id="WP_093285054.1">
    <property type="nucleotide sequence ID" value="NZ_FOFS01000006.1"/>
</dbReference>
<protein>
    <submittedName>
        <fullName evidence="2">Crotonobetainyl-CoA:carnitine CoA-transferase CaiB</fullName>
    </submittedName>
</protein>